<sequence length="75" mass="8596">MNRWPTRLKALESSFGGVGPKAYSIGEKTGFWIAKLLSKNDTIDKRFWELASRWVSDECRSSNCRILNRKSSASR</sequence>
<dbReference type="OrthoDB" id="9805913at2"/>
<dbReference type="AlphaFoldDB" id="A0A386HT30"/>
<dbReference type="Proteomes" id="UP000266118">
    <property type="component" value="Chromosome"/>
</dbReference>
<reference evidence="1 2" key="1">
    <citation type="submission" date="2018-09" db="EMBL/GenBank/DDBJ databases">
        <title>Arachidicoccus sp. nov., a bacterium isolated from soil.</title>
        <authorList>
            <person name="Weon H.-Y."/>
            <person name="Kwon S.-W."/>
            <person name="Lee S.A."/>
        </authorList>
    </citation>
    <scope>NUCLEOTIDE SEQUENCE [LARGE SCALE GENOMIC DNA]</scope>
    <source>
        <strain evidence="1 2">KIS59-12</strain>
    </source>
</reference>
<dbReference type="KEGG" id="ark:D6B99_16610"/>
<organism evidence="1 2">
    <name type="scientific">Arachidicoccus soli</name>
    <dbReference type="NCBI Taxonomy" id="2341117"/>
    <lineage>
        <taxon>Bacteria</taxon>
        <taxon>Pseudomonadati</taxon>
        <taxon>Bacteroidota</taxon>
        <taxon>Chitinophagia</taxon>
        <taxon>Chitinophagales</taxon>
        <taxon>Chitinophagaceae</taxon>
        <taxon>Arachidicoccus</taxon>
    </lineage>
</organism>
<name>A0A386HT30_9BACT</name>
<dbReference type="EMBL" id="CP032489">
    <property type="protein sequence ID" value="AYD49097.1"/>
    <property type="molecule type" value="Genomic_DNA"/>
</dbReference>
<proteinExistence type="predicted"/>
<gene>
    <name evidence="1" type="ORF">D6B99_16610</name>
</gene>
<evidence type="ECO:0000313" key="2">
    <source>
        <dbReference type="Proteomes" id="UP000266118"/>
    </source>
</evidence>
<protein>
    <submittedName>
        <fullName evidence="1">Uncharacterized protein</fullName>
    </submittedName>
</protein>
<accession>A0A386HT30</accession>
<evidence type="ECO:0000313" key="1">
    <source>
        <dbReference type="EMBL" id="AYD49097.1"/>
    </source>
</evidence>
<keyword evidence="2" id="KW-1185">Reference proteome</keyword>